<dbReference type="InterPro" id="IPR050706">
    <property type="entry name" value="Cyclic-di-GMP_PDE-like"/>
</dbReference>
<gene>
    <name evidence="2" type="ORF">B9G39_00255</name>
</gene>
<dbReference type="PANTHER" id="PTHR33121:SF70">
    <property type="entry name" value="SIGNALING PROTEIN YKOW"/>
    <property type="match status" value="1"/>
</dbReference>
<keyword evidence="3" id="KW-1185">Reference proteome</keyword>
<evidence type="ECO:0000259" key="1">
    <source>
        <dbReference type="PROSITE" id="PS50883"/>
    </source>
</evidence>
<dbReference type="SUPFAM" id="SSF141868">
    <property type="entry name" value="EAL domain-like"/>
    <property type="match status" value="1"/>
</dbReference>
<accession>A0A4P9VIE7</accession>
<dbReference type="Pfam" id="PF00563">
    <property type="entry name" value="EAL"/>
    <property type="match status" value="1"/>
</dbReference>
<dbReference type="InterPro" id="IPR001633">
    <property type="entry name" value="EAL_dom"/>
</dbReference>
<dbReference type="EMBL" id="NDXW01000001">
    <property type="protein sequence ID" value="RDH42000.1"/>
    <property type="molecule type" value="Genomic_DNA"/>
</dbReference>
<dbReference type="PROSITE" id="PS50883">
    <property type="entry name" value="EAL"/>
    <property type="match status" value="1"/>
</dbReference>
<feature type="domain" description="EAL" evidence="1">
    <location>
        <begin position="1"/>
        <end position="70"/>
    </location>
</feature>
<dbReference type="RefSeq" id="WP_094785572.1">
    <property type="nucleotide sequence ID" value="NZ_NDXW01000001.1"/>
</dbReference>
<dbReference type="Proteomes" id="UP000257039">
    <property type="component" value="Unassembled WGS sequence"/>
</dbReference>
<dbReference type="PANTHER" id="PTHR33121">
    <property type="entry name" value="CYCLIC DI-GMP PHOSPHODIESTERASE PDEF"/>
    <property type="match status" value="1"/>
</dbReference>
<sequence length="70" mass="7587">MHISGDDFGVGDSSLSQLKRLTLDFLKIGRSFIAGTTKSQDSHAIASMITSLGHNLVLSVLAEEIEYAEY</sequence>
<dbReference type="InterPro" id="IPR035919">
    <property type="entry name" value="EAL_sf"/>
</dbReference>
<dbReference type="GO" id="GO:0071111">
    <property type="term" value="F:cyclic-guanylate-specific phosphodiesterase activity"/>
    <property type="evidence" value="ECO:0007669"/>
    <property type="project" value="InterPro"/>
</dbReference>
<dbReference type="Gene3D" id="3.20.20.450">
    <property type="entry name" value="EAL domain"/>
    <property type="match status" value="1"/>
</dbReference>
<dbReference type="AlphaFoldDB" id="A0A4P9VIE7"/>
<evidence type="ECO:0000313" key="3">
    <source>
        <dbReference type="Proteomes" id="UP000257039"/>
    </source>
</evidence>
<name>A0A4P9VIE7_9GAMM</name>
<organism evidence="2 3">
    <name type="scientific">Zooshikella ganghwensis</name>
    <dbReference type="NCBI Taxonomy" id="202772"/>
    <lineage>
        <taxon>Bacteria</taxon>
        <taxon>Pseudomonadati</taxon>
        <taxon>Pseudomonadota</taxon>
        <taxon>Gammaproteobacteria</taxon>
        <taxon>Oceanospirillales</taxon>
        <taxon>Zooshikellaceae</taxon>
        <taxon>Zooshikella</taxon>
    </lineage>
</organism>
<evidence type="ECO:0000313" key="2">
    <source>
        <dbReference type="EMBL" id="RDH42000.1"/>
    </source>
</evidence>
<reference evidence="2 3" key="1">
    <citation type="submission" date="2017-04" db="EMBL/GenBank/DDBJ databases">
        <title>Draft genome sequence of Zooshikella ganghwensis VG4 isolated from Red Sea sediments.</title>
        <authorList>
            <person name="Rehman Z."/>
            <person name="Alam I."/>
            <person name="Kamau A."/>
            <person name="Bajic V."/>
            <person name="Leiknes T."/>
        </authorList>
    </citation>
    <scope>NUCLEOTIDE SEQUENCE [LARGE SCALE GENOMIC DNA]</scope>
    <source>
        <strain evidence="2 3">VG4</strain>
    </source>
</reference>
<protein>
    <submittedName>
        <fullName evidence="2">EAL domain-containing protein</fullName>
    </submittedName>
</protein>
<proteinExistence type="predicted"/>
<comment type="caution">
    <text evidence="2">The sequence shown here is derived from an EMBL/GenBank/DDBJ whole genome shotgun (WGS) entry which is preliminary data.</text>
</comment>